<gene>
    <name evidence="2" type="ORF">IT774_04290</name>
</gene>
<evidence type="ECO:0000313" key="2">
    <source>
        <dbReference type="EMBL" id="QPG06418.1"/>
    </source>
</evidence>
<dbReference type="AlphaFoldDB" id="A0A7S9DYP0"/>
<dbReference type="KEGG" id="smaa:IT774_04290"/>
<evidence type="ECO:0008006" key="4">
    <source>
        <dbReference type="Google" id="ProtNLM"/>
    </source>
</evidence>
<organism evidence="2 3">
    <name type="scientific">Salinimonas marina</name>
    <dbReference type="NCBI Taxonomy" id="2785918"/>
    <lineage>
        <taxon>Bacteria</taxon>
        <taxon>Pseudomonadati</taxon>
        <taxon>Pseudomonadota</taxon>
        <taxon>Gammaproteobacteria</taxon>
        <taxon>Alteromonadales</taxon>
        <taxon>Alteromonadaceae</taxon>
        <taxon>Alteromonas/Salinimonas group</taxon>
        <taxon>Salinimonas</taxon>
    </lineage>
</organism>
<dbReference type="Gene3D" id="3.40.50.2000">
    <property type="entry name" value="Glycogen Phosphorylase B"/>
    <property type="match status" value="2"/>
</dbReference>
<dbReference type="SUPFAM" id="SSF53756">
    <property type="entry name" value="UDP-Glycosyltransferase/glycogen phosphorylase"/>
    <property type="match status" value="1"/>
</dbReference>
<sequence>MAALLEADYIELSTTKKGFSRYVECIKRTFKVLRNGHYDVVFAQNPSLILVAVAVFLKLFFGFKLIIDAHNAGVRPKEGRSVALNKVNLFLLKRADAVIVTNEQLKCYLENHNVNAVVFTDPLPSLAKPKSLGLNNFVFVICSWSEDEPIREYIQVAKQRDDLNFVFSGNYKKYFSDTELASLPENIKLPGFVAEDEYAGLVVDAKVVLDLTTRDDCLVCGAYEAISANKKVILSDTKVNKDLFGDAAFYTKNNSTDLNMAIDTALRTDIDAHIKQFKSDYNATQVNAKQNVFATL</sequence>
<reference evidence="2 3" key="1">
    <citation type="submission" date="2020-11" db="EMBL/GenBank/DDBJ databases">
        <title>Complete genome sequence for Salinimonas sp. strain G2-b.</title>
        <authorList>
            <person name="Park S.-J."/>
        </authorList>
    </citation>
    <scope>NUCLEOTIDE SEQUENCE [LARGE SCALE GENOMIC DNA]</scope>
    <source>
        <strain evidence="2 3">G2-b</strain>
    </source>
</reference>
<proteinExistence type="predicted"/>
<keyword evidence="1" id="KW-0812">Transmembrane</keyword>
<dbReference type="Proteomes" id="UP000595095">
    <property type="component" value="Chromosome"/>
</dbReference>
<name>A0A7S9DYP0_9ALTE</name>
<dbReference type="EMBL" id="CP064795">
    <property type="protein sequence ID" value="QPG06418.1"/>
    <property type="molecule type" value="Genomic_DNA"/>
</dbReference>
<keyword evidence="3" id="KW-1185">Reference proteome</keyword>
<feature type="transmembrane region" description="Helical" evidence="1">
    <location>
        <begin position="48"/>
        <end position="67"/>
    </location>
</feature>
<evidence type="ECO:0000256" key="1">
    <source>
        <dbReference type="SAM" id="Phobius"/>
    </source>
</evidence>
<accession>A0A7S9DYP0</accession>
<keyword evidence="1" id="KW-1133">Transmembrane helix</keyword>
<protein>
    <recommendedName>
        <fullName evidence="4">Glycosyltransferase subfamily 4-like N-terminal domain-containing protein</fullName>
    </recommendedName>
</protein>
<evidence type="ECO:0000313" key="3">
    <source>
        <dbReference type="Proteomes" id="UP000595095"/>
    </source>
</evidence>
<keyword evidence="1" id="KW-0472">Membrane</keyword>